<sequence length="95" mass="10984">MPCLLSYVNKNICRKITPSLRSPILPPLHAVPSYMHMYTIITVFELDVSISMFHFSGFLITVSQKHQVPAIEINRIKGDRKCMMNTTRMDWANPF</sequence>
<accession>A0A0A8XN38</accession>
<organism evidence="1">
    <name type="scientific">Arundo donax</name>
    <name type="common">Giant reed</name>
    <name type="synonym">Donax arundinaceus</name>
    <dbReference type="NCBI Taxonomy" id="35708"/>
    <lineage>
        <taxon>Eukaryota</taxon>
        <taxon>Viridiplantae</taxon>
        <taxon>Streptophyta</taxon>
        <taxon>Embryophyta</taxon>
        <taxon>Tracheophyta</taxon>
        <taxon>Spermatophyta</taxon>
        <taxon>Magnoliopsida</taxon>
        <taxon>Liliopsida</taxon>
        <taxon>Poales</taxon>
        <taxon>Poaceae</taxon>
        <taxon>PACMAD clade</taxon>
        <taxon>Arundinoideae</taxon>
        <taxon>Arundineae</taxon>
        <taxon>Arundo</taxon>
    </lineage>
</organism>
<evidence type="ECO:0000313" key="1">
    <source>
        <dbReference type="EMBL" id="JAD14561.1"/>
    </source>
</evidence>
<proteinExistence type="predicted"/>
<protein>
    <submittedName>
        <fullName evidence="1">Uncharacterized protein</fullName>
    </submittedName>
</protein>
<dbReference type="EMBL" id="GBRH01283334">
    <property type="protein sequence ID" value="JAD14561.1"/>
    <property type="molecule type" value="Transcribed_RNA"/>
</dbReference>
<name>A0A0A8XN38_ARUDO</name>
<reference evidence="1" key="1">
    <citation type="submission" date="2014-09" db="EMBL/GenBank/DDBJ databases">
        <authorList>
            <person name="Magalhaes I.L.F."/>
            <person name="Oliveira U."/>
            <person name="Santos F.R."/>
            <person name="Vidigal T.H.D.A."/>
            <person name="Brescovit A.D."/>
            <person name="Santos A.J."/>
        </authorList>
    </citation>
    <scope>NUCLEOTIDE SEQUENCE</scope>
    <source>
        <tissue evidence="1">Shoot tissue taken approximately 20 cm above the soil surface</tissue>
    </source>
</reference>
<dbReference type="AlphaFoldDB" id="A0A0A8XN38"/>
<reference evidence="1" key="2">
    <citation type="journal article" date="2015" name="Data Brief">
        <title>Shoot transcriptome of the giant reed, Arundo donax.</title>
        <authorList>
            <person name="Barrero R.A."/>
            <person name="Guerrero F.D."/>
            <person name="Moolhuijzen P."/>
            <person name="Goolsby J.A."/>
            <person name="Tidwell J."/>
            <person name="Bellgard S.E."/>
            <person name="Bellgard M.I."/>
        </authorList>
    </citation>
    <scope>NUCLEOTIDE SEQUENCE</scope>
    <source>
        <tissue evidence="1">Shoot tissue taken approximately 20 cm above the soil surface</tissue>
    </source>
</reference>